<dbReference type="EMBL" id="BAABHS010000055">
    <property type="protein sequence ID" value="GAA4995189.1"/>
    <property type="molecule type" value="Genomic_DNA"/>
</dbReference>
<reference evidence="2" key="1">
    <citation type="journal article" date="2019" name="Int. J. Syst. Evol. Microbiol.">
        <title>The Global Catalogue of Microorganisms (GCM) 10K type strain sequencing project: providing services to taxonomists for standard genome sequencing and annotation.</title>
        <authorList>
            <consortium name="The Broad Institute Genomics Platform"/>
            <consortium name="The Broad Institute Genome Sequencing Center for Infectious Disease"/>
            <person name="Wu L."/>
            <person name="Ma J."/>
        </authorList>
    </citation>
    <scope>NUCLEOTIDE SEQUENCE [LARGE SCALE GENOMIC DNA]</scope>
    <source>
        <strain evidence="2">JCM 17986</strain>
    </source>
</reference>
<accession>A0ABP9IFM3</accession>
<sequence>MASSKYGTEYGMGIGRAPDPVVVPVKLCDGYRIAAPEPPHGRPGTA</sequence>
<protein>
    <submittedName>
        <fullName evidence="1">Uncharacterized protein</fullName>
    </submittedName>
</protein>
<dbReference type="Proteomes" id="UP001500466">
    <property type="component" value="Unassembled WGS sequence"/>
</dbReference>
<evidence type="ECO:0000313" key="2">
    <source>
        <dbReference type="Proteomes" id="UP001500466"/>
    </source>
</evidence>
<comment type="caution">
    <text evidence="1">The sequence shown here is derived from an EMBL/GenBank/DDBJ whole genome shotgun (WGS) entry which is preliminary data.</text>
</comment>
<proteinExistence type="predicted"/>
<name>A0ABP9IFM3_9ACTN</name>
<organism evidence="1 2">
    <name type="scientific">Yinghuangia aomiensis</name>
    <dbReference type="NCBI Taxonomy" id="676205"/>
    <lineage>
        <taxon>Bacteria</taxon>
        <taxon>Bacillati</taxon>
        <taxon>Actinomycetota</taxon>
        <taxon>Actinomycetes</taxon>
        <taxon>Kitasatosporales</taxon>
        <taxon>Streptomycetaceae</taxon>
        <taxon>Yinghuangia</taxon>
    </lineage>
</organism>
<evidence type="ECO:0000313" key="1">
    <source>
        <dbReference type="EMBL" id="GAA4995189.1"/>
    </source>
</evidence>
<gene>
    <name evidence="1" type="ORF">GCM10023205_80330</name>
</gene>
<keyword evidence="2" id="KW-1185">Reference proteome</keyword>